<evidence type="ECO:0000256" key="1">
    <source>
        <dbReference type="SAM" id="MobiDB-lite"/>
    </source>
</evidence>
<protein>
    <submittedName>
        <fullName evidence="3">Uncharacterized protein</fullName>
    </submittedName>
</protein>
<feature type="transmembrane region" description="Helical" evidence="2">
    <location>
        <begin position="50"/>
        <end position="72"/>
    </location>
</feature>
<keyword evidence="2" id="KW-1133">Transmembrane helix</keyword>
<feature type="compositionally biased region" description="Pro residues" evidence="1">
    <location>
        <begin position="23"/>
        <end position="32"/>
    </location>
</feature>
<feature type="compositionally biased region" description="Low complexity" evidence="1">
    <location>
        <begin position="125"/>
        <end position="138"/>
    </location>
</feature>
<name>A0AAU8JWZ7_9ACTN</name>
<sequence>MIDDTTRLAPVPPGPQPATARPSGPPSAPPPVFVDSSGRRQRRVRRLGRLLAVPAVGYLALVLSSLLGGPAIDAPFLPQPPARPADTLPGAAPTASEEAAGAEPTDDATGQAATRRPTPAGTGQATTVRPAATAVADPPTTPNPAPTSSRGKPTEPNAHKPTKTP</sequence>
<keyword evidence="2" id="KW-0472">Membrane</keyword>
<dbReference type="KEGG" id="kcm:ABWK59_16185"/>
<accession>A0AAU8JWZ7</accession>
<dbReference type="RefSeq" id="WP_354641293.1">
    <property type="nucleotide sequence ID" value="NZ_CP159872.1"/>
</dbReference>
<keyword evidence="2" id="KW-0812">Transmembrane</keyword>
<feature type="region of interest" description="Disordered" evidence="1">
    <location>
        <begin position="69"/>
        <end position="165"/>
    </location>
</feature>
<feature type="region of interest" description="Disordered" evidence="1">
    <location>
        <begin position="1"/>
        <end position="40"/>
    </location>
</feature>
<gene>
    <name evidence="3" type="ORF">ABWK59_16185</name>
</gene>
<evidence type="ECO:0000256" key="2">
    <source>
        <dbReference type="SAM" id="Phobius"/>
    </source>
</evidence>
<organism evidence="3">
    <name type="scientific">Kitasatospora camelliae</name>
    <dbReference type="NCBI Taxonomy" id="3156397"/>
    <lineage>
        <taxon>Bacteria</taxon>
        <taxon>Bacillati</taxon>
        <taxon>Actinomycetota</taxon>
        <taxon>Actinomycetes</taxon>
        <taxon>Kitasatosporales</taxon>
        <taxon>Streptomycetaceae</taxon>
        <taxon>Kitasatospora</taxon>
    </lineage>
</organism>
<proteinExistence type="predicted"/>
<feature type="compositionally biased region" description="Low complexity" evidence="1">
    <location>
        <begin position="89"/>
        <end position="103"/>
    </location>
</feature>
<evidence type="ECO:0000313" key="3">
    <source>
        <dbReference type="EMBL" id="XCM80354.1"/>
    </source>
</evidence>
<dbReference type="AlphaFoldDB" id="A0AAU8JWZ7"/>
<dbReference type="EMBL" id="CP159872">
    <property type="protein sequence ID" value="XCM80354.1"/>
    <property type="molecule type" value="Genomic_DNA"/>
</dbReference>
<reference evidence="3" key="1">
    <citation type="submission" date="2024-06" db="EMBL/GenBank/DDBJ databases">
        <title>The genome sequences of Kitasatospora sp. strain HUAS MG31.</title>
        <authorList>
            <person name="Mo P."/>
        </authorList>
    </citation>
    <scope>NUCLEOTIDE SEQUENCE</scope>
    <source>
        <strain evidence="3">HUAS MG31</strain>
    </source>
</reference>